<dbReference type="PANTHER" id="PTHR43969">
    <property type="entry name" value="GLUTATHIONE S TRANSFERASE D10, ISOFORM A-RELATED"/>
    <property type="match status" value="1"/>
</dbReference>
<dbReference type="InterPro" id="IPR004046">
    <property type="entry name" value="GST_C"/>
</dbReference>
<comment type="subunit">
    <text evidence="1">Homodimer.</text>
</comment>
<feature type="domain" description="GST C-terminal" evidence="4">
    <location>
        <begin position="116"/>
        <end position="243"/>
    </location>
</feature>
<dbReference type="InterPro" id="IPR004045">
    <property type="entry name" value="Glutathione_S-Trfase_N"/>
</dbReference>
<gene>
    <name evidence="5" type="ORF">CALMAC_LOCUS18194</name>
</gene>
<dbReference type="Proteomes" id="UP000410492">
    <property type="component" value="Unassembled WGS sequence"/>
</dbReference>
<comment type="similarity">
    <text evidence="2">Belongs to the GST superfamily.</text>
</comment>
<dbReference type="SFLD" id="SFLDS00019">
    <property type="entry name" value="Glutathione_Transferase_(cytos"/>
    <property type="match status" value="1"/>
</dbReference>
<dbReference type="Gene3D" id="1.20.1050.10">
    <property type="match status" value="1"/>
</dbReference>
<accession>A0A653DJZ6</accession>
<dbReference type="Pfam" id="PF00043">
    <property type="entry name" value="GST_C"/>
    <property type="match status" value="1"/>
</dbReference>
<sequence>MASCYIRTPVQYFHQYRVWYLRYSVGHRMTLTLYYIEASPPVRSTLMAIKALGLEVELKRVDLPGGEHLKPEYLKINPLHTVPTLADGDFIVWDSHAINCYLVDKYAKDDSLYPKDLQKRATVNQRLYFDCGVLWNAGLTVLGAILRQGAKSVSKENEEKALNGYTSLETLLEKSPYLAGNSVTIADFSAVTTITSLAILVPISAEKFPKIAAWIKKMEKLPYYKEGNQEGLEILDRFVKTKLA</sequence>
<reference evidence="5 6" key="1">
    <citation type="submission" date="2019-01" db="EMBL/GenBank/DDBJ databases">
        <authorList>
            <person name="Sayadi A."/>
        </authorList>
    </citation>
    <scope>NUCLEOTIDE SEQUENCE [LARGE SCALE GENOMIC DNA]</scope>
</reference>
<dbReference type="SUPFAM" id="SSF47616">
    <property type="entry name" value="GST C-terminal domain-like"/>
    <property type="match status" value="1"/>
</dbReference>
<dbReference type="PROSITE" id="PS50404">
    <property type="entry name" value="GST_NTER"/>
    <property type="match status" value="1"/>
</dbReference>
<dbReference type="InterPro" id="IPR036282">
    <property type="entry name" value="Glutathione-S-Trfase_C_sf"/>
</dbReference>
<dbReference type="CDD" id="cd03045">
    <property type="entry name" value="GST_N_Delta_Epsilon"/>
    <property type="match status" value="1"/>
</dbReference>
<dbReference type="InterPro" id="IPR040079">
    <property type="entry name" value="Glutathione_S-Trfase"/>
</dbReference>
<protein>
    <submittedName>
        <fullName evidence="5">Uncharacterized protein</fullName>
    </submittedName>
</protein>
<dbReference type="Pfam" id="PF02798">
    <property type="entry name" value="GST_N"/>
    <property type="match status" value="1"/>
</dbReference>
<evidence type="ECO:0000259" key="3">
    <source>
        <dbReference type="PROSITE" id="PS50404"/>
    </source>
</evidence>
<evidence type="ECO:0000259" key="4">
    <source>
        <dbReference type="PROSITE" id="PS50405"/>
    </source>
</evidence>
<dbReference type="SFLD" id="SFLDG00358">
    <property type="entry name" value="Main_(cytGST)"/>
    <property type="match status" value="1"/>
</dbReference>
<organism evidence="5 6">
    <name type="scientific">Callosobruchus maculatus</name>
    <name type="common">Southern cowpea weevil</name>
    <name type="synonym">Pulse bruchid</name>
    <dbReference type="NCBI Taxonomy" id="64391"/>
    <lineage>
        <taxon>Eukaryota</taxon>
        <taxon>Metazoa</taxon>
        <taxon>Ecdysozoa</taxon>
        <taxon>Arthropoda</taxon>
        <taxon>Hexapoda</taxon>
        <taxon>Insecta</taxon>
        <taxon>Pterygota</taxon>
        <taxon>Neoptera</taxon>
        <taxon>Endopterygota</taxon>
        <taxon>Coleoptera</taxon>
        <taxon>Polyphaga</taxon>
        <taxon>Cucujiformia</taxon>
        <taxon>Chrysomeloidea</taxon>
        <taxon>Chrysomelidae</taxon>
        <taxon>Bruchinae</taxon>
        <taxon>Bruchini</taxon>
        <taxon>Callosobruchus</taxon>
    </lineage>
</organism>
<evidence type="ECO:0000256" key="1">
    <source>
        <dbReference type="ARBA" id="ARBA00011738"/>
    </source>
</evidence>
<evidence type="ECO:0000313" key="5">
    <source>
        <dbReference type="EMBL" id="VEN60526.1"/>
    </source>
</evidence>
<evidence type="ECO:0000313" key="6">
    <source>
        <dbReference type="Proteomes" id="UP000410492"/>
    </source>
</evidence>
<dbReference type="AlphaFoldDB" id="A0A653DJZ6"/>
<evidence type="ECO:0000256" key="2">
    <source>
        <dbReference type="RuleBase" id="RU003494"/>
    </source>
</evidence>
<dbReference type="PROSITE" id="PS50405">
    <property type="entry name" value="GST_CTER"/>
    <property type="match status" value="1"/>
</dbReference>
<proteinExistence type="inferred from homology"/>
<dbReference type="FunFam" id="1.20.1050.10:FF:000007">
    <property type="entry name" value="Glutathione S-transferase 1-1"/>
    <property type="match status" value="1"/>
</dbReference>
<dbReference type="CDD" id="cd03177">
    <property type="entry name" value="GST_C_Delta_Epsilon"/>
    <property type="match status" value="1"/>
</dbReference>
<dbReference type="InterPro" id="IPR036249">
    <property type="entry name" value="Thioredoxin-like_sf"/>
</dbReference>
<dbReference type="FunFam" id="3.40.30.10:FF:000034">
    <property type="entry name" value="glutathione S-transferase 1"/>
    <property type="match status" value="1"/>
</dbReference>
<keyword evidence="6" id="KW-1185">Reference proteome</keyword>
<dbReference type="SFLD" id="SFLDG01153">
    <property type="entry name" value="Main.4:_Theta-like"/>
    <property type="match status" value="1"/>
</dbReference>
<dbReference type="InterPro" id="IPR010987">
    <property type="entry name" value="Glutathione-S-Trfase_C-like"/>
</dbReference>
<dbReference type="Gene3D" id="3.40.30.10">
    <property type="entry name" value="Glutaredoxin"/>
    <property type="match status" value="1"/>
</dbReference>
<dbReference type="SUPFAM" id="SSF52833">
    <property type="entry name" value="Thioredoxin-like"/>
    <property type="match status" value="1"/>
</dbReference>
<name>A0A653DJZ6_CALMS</name>
<dbReference type="GO" id="GO:0004364">
    <property type="term" value="F:glutathione transferase activity"/>
    <property type="evidence" value="ECO:0007669"/>
    <property type="project" value="TreeGrafter"/>
</dbReference>
<dbReference type="GO" id="GO:0006749">
    <property type="term" value="P:glutathione metabolic process"/>
    <property type="evidence" value="ECO:0007669"/>
    <property type="project" value="TreeGrafter"/>
</dbReference>
<feature type="domain" description="GST N-terminal" evidence="3">
    <location>
        <begin position="29"/>
        <end position="110"/>
    </location>
</feature>
<dbReference type="PANTHER" id="PTHR43969:SF9">
    <property type="entry name" value="GLUTATHIONE S TRANSFERASE D10, ISOFORM A-RELATED"/>
    <property type="match status" value="1"/>
</dbReference>
<dbReference type="EMBL" id="CAACVG010012579">
    <property type="protein sequence ID" value="VEN60526.1"/>
    <property type="molecule type" value="Genomic_DNA"/>
</dbReference>
<dbReference type="OrthoDB" id="2309723at2759"/>